<dbReference type="InterPro" id="IPR056238">
    <property type="entry name" value="YunG-like"/>
</dbReference>
<evidence type="ECO:0000313" key="2">
    <source>
        <dbReference type="Proteomes" id="UP000030408"/>
    </source>
</evidence>
<gene>
    <name evidence="1" type="ORF">CD33_06740</name>
</gene>
<dbReference type="eggNOG" id="ENOG5032X51">
    <property type="taxonomic scope" value="Bacteria"/>
</dbReference>
<dbReference type="Pfam" id="PF24585">
    <property type="entry name" value="YunG"/>
    <property type="match status" value="1"/>
</dbReference>
<dbReference type="OrthoDB" id="9792518at2"/>
<keyword evidence="2" id="KW-1185">Reference proteome</keyword>
<accession>A0A0A3HYC9</accession>
<comment type="caution">
    <text evidence="1">The sequence shown here is derived from an EMBL/GenBank/DDBJ whole genome shotgun (WGS) entry which is preliminary data.</text>
</comment>
<reference evidence="1 2" key="1">
    <citation type="submission" date="2014-02" db="EMBL/GenBank/DDBJ databases">
        <title>Draft genome sequence of Lysinibacillus sinduriensis JCM 15800.</title>
        <authorList>
            <person name="Zhang F."/>
            <person name="Wang G."/>
            <person name="Zhang L."/>
        </authorList>
    </citation>
    <scope>NUCLEOTIDE SEQUENCE [LARGE SCALE GENOMIC DNA]</scope>
    <source>
        <strain evidence="1 2">JCM 15800</strain>
    </source>
</reference>
<dbReference type="Proteomes" id="UP000030408">
    <property type="component" value="Unassembled WGS sequence"/>
</dbReference>
<evidence type="ECO:0008006" key="3">
    <source>
        <dbReference type="Google" id="ProtNLM"/>
    </source>
</evidence>
<protein>
    <recommendedName>
        <fullName evidence="3">YunG</fullName>
    </recommendedName>
</protein>
<evidence type="ECO:0000313" key="1">
    <source>
        <dbReference type="EMBL" id="KGR76240.1"/>
    </source>
</evidence>
<dbReference type="STRING" id="1384057.CD33_06740"/>
<sequence length="119" mass="13558">MNDHIQIERIMNALSKSWSVESSSKWSLENPAKGHCGVATLVVNDLLGGEILKTELPDGWHFYNLIDGKRYDFTSSQFEEPIDYKDIPSNRQEAYLDTNEKQYNHLKQSVLKNLGVSGN</sequence>
<organism evidence="1 2">
    <name type="scientific">Ureibacillus sinduriensis BLB-1 = JCM 15800</name>
    <dbReference type="NCBI Taxonomy" id="1384057"/>
    <lineage>
        <taxon>Bacteria</taxon>
        <taxon>Bacillati</taxon>
        <taxon>Bacillota</taxon>
        <taxon>Bacilli</taxon>
        <taxon>Bacillales</taxon>
        <taxon>Caryophanaceae</taxon>
        <taxon>Ureibacillus</taxon>
    </lineage>
</organism>
<dbReference type="AlphaFoldDB" id="A0A0A3HYC9"/>
<proteinExistence type="predicted"/>
<name>A0A0A3HYC9_9BACL</name>
<dbReference type="EMBL" id="JPVO01000046">
    <property type="protein sequence ID" value="KGR76240.1"/>
    <property type="molecule type" value="Genomic_DNA"/>
</dbReference>